<dbReference type="InterPro" id="IPR035969">
    <property type="entry name" value="Rab-GAP_TBC_sf"/>
</dbReference>
<reference evidence="2" key="1">
    <citation type="submission" date="2020-03" db="EMBL/GenBank/DDBJ databases">
        <title>Studies in the Genomics of Life Span.</title>
        <authorList>
            <person name="Glass D."/>
        </authorList>
    </citation>
    <scope>NUCLEOTIDE SEQUENCE</scope>
    <source>
        <strain evidence="2">SUZIE</strain>
        <tissue evidence="2">Muscle</tissue>
    </source>
</reference>
<dbReference type="Proteomes" id="UP001166674">
    <property type="component" value="Unassembled WGS sequence"/>
</dbReference>
<dbReference type="Pfam" id="PF00566">
    <property type="entry name" value="RabGAP-TBC"/>
    <property type="match status" value="1"/>
</dbReference>
<accession>A0AA41NC97</accession>
<dbReference type="InterPro" id="IPR000195">
    <property type="entry name" value="Rab-GAP-TBC_dom"/>
</dbReference>
<keyword evidence="3" id="KW-1185">Reference proteome</keyword>
<name>A0AA41NC97_SCICA</name>
<gene>
    <name evidence="2" type="ORF">SUZIE_193420</name>
</gene>
<organism evidence="2 3">
    <name type="scientific">Sciurus carolinensis</name>
    <name type="common">Eastern gray squirrel</name>
    <dbReference type="NCBI Taxonomy" id="30640"/>
    <lineage>
        <taxon>Eukaryota</taxon>
        <taxon>Metazoa</taxon>
        <taxon>Chordata</taxon>
        <taxon>Craniata</taxon>
        <taxon>Vertebrata</taxon>
        <taxon>Euteleostomi</taxon>
        <taxon>Mammalia</taxon>
        <taxon>Eutheria</taxon>
        <taxon>Euarchontoglires</taxon>
        <taxon>Glires</taxon>
        <taxon>Rodentia</taxon>
        <taxon>Sciuromorpha</taxon>
        <taxon>Sciuridae</taxon>
        <taxon>Sciurinae</taxon>
        <taxon>Sciurini</taxon>
        <taxon>Sciurus</taxon>
    </lineage>
</organism>
<evidence type="ECO:0000259" key="1">
    <source>
        <dbReference type="Pfam" id="PF00566"/>
    </source>
</evidence>
<evidence type="ECO:0000313" key="3">
    <source>
        <dbReference type="Proteomes" id="UP001166674"/>
    </source>
</evidence>
<dbReference type="AlphaFoldDB" id="A0AA41NC97"/>
<dbReference type="SUPFAM" id="SSF47923">
    <property type="entry name" value="Ypt/Rab-GAP domain of gyp1p"/>
    <property type="match status" value="1"/>
</dbReference>
<dbReference type="EMBL" id="JAATJV010416380">
    <property type="protein sequence ID" value="MBZ3887531.1"/>
    <property type="molecule type" value="Genomic_DNA"/>
</dbReference>
<comment type="caution">
    <text evidence="2">The sequence shown here is derived from an EMBL/GenBank/DDBJ whole genome shotgun (WGS) entry which is preliminary data.</text>
</comment>
<feature type="domain" description="Rab-GAP TBC" evidence="1">
    <location>
        <begin position="27"/>
        <end position="77"/>
    </location>
</feature>
<evidence type="ECO:0000313" key="2">
    <source>
        <dbReference type="EMBL" id="MBZ3887531.1"/>
    </source>
</evidence>
<proteinExistence type="predicted"/>
<sequence length="78" mass="8806">MVFICKYGEEEDVAVVDVSSVPAEVLCNIEADANWCMSKLLDGIQDNHTFAQTGIQMKVKVLEELVSWIDEQVHQHLD</sequence>
<protein>
    <submittedName>
        <fullName evidence="2">TBC1 domain family member 22A</fullName>
    </submittedName>
</protein>